<keyword evidence="1" id="KW-0472">Membrane</keyword>
<dbReference type="EMBL" id="VJXY01000017">
    <property type="protein sequence ID" value="MBD6617480.1"/>
    <property type="molecule type" value="Genomic_DNA"/>
</dbReference>
<dbReference type="Pfam" id="PF01569">
    <property type="entry name" value="PAP2"/>
    <property type="match status" value="1"/>
</dbReference>
<feature type="transmembrane region" description="Helical" evidence="1">
    <location>
        <begin position="25"/>
        <end position="49"/>
    </location>
</feature>
<dbReference type="Gene3D" id="1.20.144.10">
    <property type="entry name" value="Phosphatidic acid phosphatase type 2/haloperoxidase"/>
    <property type="match status" value="1"/>
</dbReference>
<comment type="caution">
    <text evidence="3">The sequence shown here is derived from an EMBL/GenBank/DDBJ whole genome shotgun (WGS) entry which is preliminary data.</text>
</comment>
<organism evidence="3 4">
    <name type="scientific">Komarekiella delphini-convector SJRDD-AB1</name>
    <dbReference type="NCBI Taxonomy" id="2593771"/>
    <lineage>
        <taxon>Bacteria</taxon>
        <taxon>Bacillati</taxon>
        <taxon>Cyanobacteriota</taxon>
        <taxon>Cyanophyceae</taxon>
        <taxon>Nostocales</taxon>
        <taxon>Nostocaceae</taxon>
        <taxon>Komarekiella</taxon>
        <taxon>Komarekiella delphini-convector</taxon>
    </lineage>
</organism>
<feature type="transmembrane region" description="Helical" evidence="1">
    <location>
        <begin position="115"/>
        <end position="136"/>
    </location>
</feature>
<feature type="transmembrane region" description="Helical" evidence="1">
    <location>
        <begin position="142"/>
        <end position="163"/>
    </location>
</feature>
<feature type="transmembrane region" description="Helical" evidence="1">
    <location>
        <begin position="199"/>
        <end position="220"/>
    </location>
</feature>
<evidence type="ECO:0000259" key="2">
    <source>
        <dbReference type="SMART" id="SM00014"/>
    </source>
</evidence>
<dbReference type="SMART" id="SM00014">
    <property type="entry name" value="acidPPc"/>
    <property type="match status" value="1"/>
</dbReference>
<sequence>MRMEILWNHQPIIIIQRWFGDSWSWFFEAVTQLGSGTTVALIFALAFWINGRRFAYSLLGAVVVLQIINVLIWSIFYVPRPQHPDIFVYKQLDISSFPSGHTGTAIVLWGNLTTFGYMPAAVTVCIVLLVMLSRLYLGVHYLADLLGGTVTGLIMLVVYQRLLPLLVHFFSGRTFKFLLILCLSIPLVVFPFADSFPEGWEVFGAAVGAAIGVPLEYWYIRYHPINISRRKQMLKIAIGLGVLMALIAVSRLISSSEFPRDLITFALVGLWITFLAPGLFTRMGLSINLGDRLQ</sequence>
<name>A0AA40SYL7_9NOST</name>
<dbReference type="InterPro" id="IPR000326">
    <property type="entry name" value="PAP2/HPO"/>
</dbReference>
<evidence type="ECO:0000313" key="3">
    <source>
        <dbReference type="EMBL" id="MBD6617480.1"/>
    </source>
</evidence>
<keyword evidence="1" id="KW-0812">Transmembrane</keyword>
<gene>
    <name evidence="3" type="ORF">FNW02_17025</name>
</gene>
<feature type="domain" description="Phosphatidic acid phosphatase type 2/haloperoxidase" evidence="2">
    <location>
        <begin position="54"/>
        <end position="160"/>
    </location>
</feature>
<dbReference type="InterPro" id="IPR036938">
    <property type="entry name" value="PAP2/HPO_sf"/>
</dbReference>
<evidence type="ECO:0000313" key="4">
    <source>
        <dbReference type="Proteomes" id="UP001165986"/>
    </source>
</evidence>
<dbReference type="PANTHER" id="PTHR14969">
    <property type="entry name" value="SPHINGOSINE-1-PHOSPHATE PHOSPHOHYDROLASE"/>
    <property type="match status" value="1"/>
</dbReference>
<protein>
    <submittedName>
        <fullName evidence="3">Phosphatase PAP2 family protein</fullName>
    </submittedName>
</protein>
<feature type="transmembrane region" description="Helical" evidence="1">
    <location>
        <begin position="55"/>
        <end position="78"/>
    </location>
</feature>
<keyword evidence="1" id="KW-1133">Transmembrane helix</keyword>
<proteinExistence type="predicted"/>
<feature type="transmembrane region" description="Helical" evidence="1">
    <location>
        <begin position="265"/>
        <end position="285"/>
    </location>
</feature>
<dbReference type="AlphaFoldDB" id="A0AA40SYL7"/>
<keyword evidence="4" id="KW-1185">Reference proteome</keyword>
<feature type="transmembrane region" description="Helical" evidence="1">
    <location>
        <begin position="232"/>
        <end position="253"/>
    </location>
</feature>
<dbReference type="PANTHER" id="PTHR14969:SF13">
    <property type="entry name" value="AT30094P"/>
    <property type="match status" value="1"/>
</dbReference>
<dbReference type="Proteomes" id="UP001165986">
    <property type="component" value="Unassembled WGS sequence"/>
</dbReference>
<reference evidence="3" key="1">
    <citation type="submission" date="2019-07" db="EMBL/GenBank/DDBJ databases">
        <title>Toxilogical consequences of a new and cryptic species of cyanobacteria (Komarekiella delphini-convector) recovered from the epidermis of a bottlenose dolphin and 1500 ft. in the air.</title>
        <authorList>
            <person name="Brown A.O."/>
            <person name="Dvorak P."/>
            <person name="Villanueva C.D."/>
            <person name="Foss A.J."/>
            <person name="Garvey A.D."/>
            <person name="Gibson Q.A."/>
            <person name="Johansen J.R."/>
            <person name="Casamatta D.A."/>
        </authorList>
    </citation>
    <scope>NUCLEOTIDE SEQUENCE</scope>
    <source>
        <strain evidence="3">SJRDD-AB1</strain>
    </source>
</reference>
<evidence type="ECO:0000256" key="1">
    <source>
        <dbReference type="SAM" id="Phobius"/>
    </source>
</evidence>
<dbReference type="SUPFAM" id="SSF48317">
    <property type="entry name" value="Acid phosphatase/Vanadium-dependent haloperoxidase"/>
    <property type="match status" value="1"/>
</dbReference>
<accession>A0AA40SYL7</accession>
<feature type="transmembrane region" description="Helical" evidence="1">
    <location>
        <begin position="175"/>
        <end position="193"/>
    </location>
</feature>